<gene>
    <name evidence="2" type="ORF">ACFSXZ_17695</name>
</gene>
<keyword evidence="3" id="KW-1185">Reference proteome</keyword>
<organism evidence="2 3">
    <name type="scientific">Amycolatopsis pigmentata</name>
    <dbReference type="NCBI Taxonomy" id="450801"/>
    <lineage>
        <taxon>Bacteria</taxon>
        <taxon>Bacillati</taxon>
        <taxon>Actinomycetota</taxon>
        <taxon>Actinomycetes</taxon>
        <taxon>Pseudonocardiales</taxon>
        <taxon>Pseudonocardiaceae</taxon>
        <taxon>Amycolatopsis</taxon>
    </lineage>
</organism>
<protein>
    <submittedName>
        <fullName evidence="2">DUF3558 family protein</fullName>
    </submittedName>
</protein>
<keyword evidence="1" id="KW-0732">Signal</keyword>
<evidence type="ECO:0000313" key="2">
    <source>
        <dbReference type="EMBL" id="MFD2418160.1"/>
    </source>
</evidence>
<dbReference type="Pfam" id="PF12079">
    <property type="entry name" value="DUF3558"/>
    <property type="match status" value="1"/>
</dbReference>
<dbReference type="Proteomes" id="UP001597417">
    <property type="component" value="Unassembled WGS sequence"/>
</dbReference>
<name>A0ABW5FU68_9PSEU</name>
<feature type="chain" id="PRO_5045537046" evidence="1">
    <location>
        <begin position="25"/>
        <end position="169"/>
    </location>
</feature>
<proteinExistence type="predicted"/>
<accession>A0ABW5FU68</accession>
<evidence type="ECO:0000256" key="1">
    <source>
        <dbReference type="SAM" id="SignalP"/>
    </source>
</evidence>
<comment type="caution">
    <text evidence="2">The sequence shown here is derived from an EMBL/GenBank/DDBJ whole genome shotgun (WGS) entry which is preliminary data.</text>
</comment>
<reference evidence="3" key="1">
    <citation type="journal article" date="2019" name="Int. J. Syst. Evol. Microbiol.">
        <title>The Global Catalogue of Microorganisms (GCM) 10K type strain sequencing project: providing services to taxonomists for standard genome sequencing and annotation.</title>
        <authorList>
            <consortium name="The Broad Institute Genomics Platform"/>
            <consortium name="The Broad Institute Genome Sequencing Center for Infectious Disease"/>
            <person name="Wu L."/>
            <person name="Ma J."/>
        </authorList>
    </citation>
    <scope>NUCLEOTIDE SEQUENCE [LARGE SCALE GENOMIC DNA]</scope>
    <source>
        <strain evidence="3">CGMCC 4.7645</strain>
    </source>
</reference>
<dbReference type="EMBL" id="JBHUKR010000007">
    <property type="protein sequence ID" value="MFD2418160.1"/>
    <property type="molecule type" value="Genomic_DNA"/>
</dbReference>
<dbReference type="InterPro" id="IPR024520">
    <property type="entry name" value="DUF3558"/>
</dbReference>
<feature type="signal peptide" evidence="1">
    <location>
        <begin position="1"/>
        <end position="24"/>
    </location>
</feature>
<sequence length="169" mass="17706">MKGRYSVLLAAALLVTGCTVSVNGTPGPTAGRSWAVNPCSLLTDAEAKQLGLQTPGTPKPAAPQYRTPPSCLWSPASPDAAYEGSLQAFYATDQPIDQYYTTKSTVRVQLGGLVWDRYPSAVGDFICDLAVRLSNSSFVALSSQDLANTTKACAVAQAAAPVVARHLSK</sequence>
<dbReference type="PROSITE" id="PS51257">
    <property type="entry name" value="PROKAR_LIPOPROTEIN"/>
    <property type="match status" value="1"/>
</dbReference>
<dbReference type="RefSeq" id="WP_378266115.1">
    <property type="nucleotide sequence ID" value="NZ_JBHUKR010000007.1"/>
</dbReference>
<evidence type="ECO:0000313" key="3">
    <source>
        <dbReference type="Proteomes" id="UP001597417"/>
    </source>
</evidence>